<keyword evidence="1" id="KW-0812">Transmembrane</keyword>
<dbReference type="PANTHER" id="PTHR42663:SF6">
    <property type="entry name" value="HYDROLASE C777.06C-RELATED"/>
    <property type="match status" value="1"/>
</dbReference>
<sequence>MSVIVQALYRRIIIKVPAIAVFLITLILFSSCSNSQHETNANAVPNPTFSVVDNTSLVILGTVQDAGSPHIACKRDCCKALFKNPDPLRKVVSLGLIDTQAQQTYLFEAGPDITSQLKVLHTFSGFEQEIPDGIFLTHAHIGHYAGLMYLGKEAVNASEVPVFSMPRMKIFLETNGPWSQLFTNKNIILNEIHAEEEILLSEHLKVTSVKVPHRDEFSETVGYRIEGPSKSALFIPDIDKWEKWELSIVDAISEVDYAFLDATFYDAEEIGYRDISEIPHPFVIESMTLFKALPSTEKNKIHFIHFNHTNPLLDPESEVYKAVIEEGFNIARIHDVISL</sequence>
<feature type="domain" description="Metallo-beta-lactamase" evidence="2">
    <location>
        <begin position="105"/>
        <end position="303"/>
    </location>
</feature>
<name>A0A7G8PTK0_9FLAO</name>
<dbReference type="KEGG" id="alti:ALE3EI_1094"/>
<evidence type="ECO:0000313" key="3">
    <source>
        <dbReference type="EMBL" id="QNJ97666.1"/>
    </source>
</evidence>
<evidence type="ECO:0000256" key="1">
    <source>
        <dbReference type="SAM" id="Phobius"/>
    </source>
</evidence>
<keyword evidence="4" id="KW-1185">Reference proteome</keyword>
<dbReference type="SUPFAM" id="SSF56281">
    <property type="entry name" value="Metallo-hydrolase/oxidoreductase"/>
    <property type="match status" value="1"/>
</dbReference>
<feature type="transmembrane region" description="Helical" evidence="1">
    <location>
        <begin position="12"/>
        <end position="30"/>
    </location>
</feature>
<proteinExistence type="predicted"/>
<dbReference type="AlphaFoldDB" id="A0A7G8PTK0"/>
<protein>
    <submittedName>
        <fullName evidence="3">Pyrroloquinoline quinone biosynthesis protein PqqB</fullName>
    </submittedName>
</protein>
<organism evidence="3 4">
    <name type="scientific">Constantimarinum furrinae</name>
    <dbReference type="NCBI Taxonomy" id="2562285"/>
    <lineage>
        <taxon>Bacteria</taxon>
        <taxon>Pseudomonadati</taxon>
        <taxon>Bacteroidota</taxon>
        <taxon>Flavobacteriia</taxon>
        <taxon>Flavobacteriales</taxon>
        <taxon>Flavobacteriaceae</taxon>
        <taxon>Altibacter/Constantimarinum group</taxon>
        <taxon>Constantimarinum</taxon>
    </lineage>
</organism>
<dbReference type="Proteomes" id="UP000515514">
    <property type="component" value="Chromosome"/>
</dbReference>
<dbReference type="PANTHER" id="PTHR42663">
    <property type="entry name" value="HYDROLASE C777.06C-RELATED-RELATED"/>
    <property type="match status" value="1"/>
</dbReference>
<dbReference type="RefSeq" id="WP_186991742.1">
    <property type="nucleotide sequence ID" value="NZ_CP052909.1"/>
</dbReference>
<dbReference type="EMBL" id="CP052909">
    <property type="protein sequence ID" value="QNJ97666.1"/>
    <property type="molecule type" value="Genomic_DNA"/>
</dbReference>
<keyword evidence="1" id="KW-1133">Transmembrane helix</keyword>
<keyword evidence="1" id="KW-0472">Membrane</keyword>
<reference evidence="3 4" key="1">
    <citation type="submission" date="2020-04" db="EMBL/GenBank/DDBJ databases">
        <title>Genome sequence of Altibacter aquimarinus strain ALE3EI.</title>
        <authorList>
            <person name="Oh H.-M."/>
            <person name="Jang D."/>
        </authorList>
    </citation>
    <scope>NUCLEOTIDE SEQUENCE [LARGE SCALE GENOMIC DNA]</scope>
    <source>
        <strain evidence="3 4">ALE3EI</strain>
    </source>
</reference>
<accession>A0A7G8PTK0</accession>
<dbReference type="Gene3D" id="3.60.15.10">
    <property type="entry name" value="Ribonuclease Z/Hydroxyacylglutathione hydrolase-like"/>
    <property type="match status" value="1"/>
</dbReference>
<evidence type="ECO:0000259" key="2">
    <source>
        <dbReference type="Pfam" id="PF12706"/>
    </source>
</evidence>
<dbReference type="Pfam" id="PF12706">
    <property type="entry name" value="Lactamase_B_2"/>
    <property type="match status" value="1"/>
</dbReference>
<gene>
    <name evidence="3" type="ORF">ALE3EI_1094</name>
</gene>
<evidence type="ECO:0000313" key="4">
    <source>
        <dbReference type="Proteomes" id="UP000515514"/>
    </source>
</evidence>
<dbReference type="InterPro" id="IPR036866">
    <property type="entry name" value="RibonucZ/Hydroxyglut_hydro"/>
</dbReference>
<dbReference type="InterPro" id="IPR001279">
    <property type="entry name" value="Metallo-B-lactamas"/>
</dbReference>